<protein>
    <submittedName>
        <fullName evidence="2">Uncharacterized protein</fullName>
    </submittedName>
</protein>
<feature type="region of interest" description="Disordered" evidence="1">
    <location>
        <begin position="361"/>
        <end position="402"/>
    </location>
</feature>
<feature type="compositionally biased region" description="Polar residues" evidence="1">
    <location>
        <begin position="106"/>
        <end position="119"/>
    </location>
</feature>
<keyword evidence="3" id="KW-1185">Reference proteome</keyword>
<feature type="region of interest" description="Disordered" evidence="1">
    <location>
        <begin position="560"/>
        <end position="592"/>
    </location>
</feature>
<feature type="compositionally biased region" description="Polar residues" evidence="1">
    <location>
        <begin position="1062"/>
        <end position="1072"/>
    </location>
</feature>
<feature type="compositionally biased region" description="Polar residues" evidence="1">
    <location>
        <begin position="782"/>
        <end position="802"/>
    </location>
</feature>
<evidence type="ECO:0000313" key="3">
    <source>
        <dbReference type="Proteomes" id="UP000075809"/>
    </source>
</evidence>
<feature type="compositionally biased region" description="Polar residues" evidence="1">
    <location>
        <begin position="1097"/>
        <end position="1107"/>
    </location>
</feature>
<feature type="compositionally biased region" description="Polar residues" evidence="1">
    <location>
        <begin position="837"/>
        <end position="859"/>
    </location>
</feature>
<feature type="compositionally biased region" description="Polar residues" evidence="1">
    <location>
        <begin position="1125"/>
        <end position="1142"/>
    </location>
</feature>
<feature type="region of interest" description="Disordered" evidence="1">
    <location>
        <begin position="937"/>
        <end position="961"/>
    </location>
</feature>
<evidence type="ECO:0000313" key="2">
    <source>
        <dbReference type="EMBL" id="KYQ52836.1"/>
    </source>
</evidence>
<feature type="compositionally biased region" description="Basic residues" evidence="1">
    <location>
        <begin position="765"/>
        <end position="775"/>
    </location>
</feature>
<sequence length="1420" mass="157390">MSTADTALSISIKMAPGPEHRQEPVAPDKIAESDRAADAAVAATAAADVVIDIENVNAVSTSGSSNSNNNNDDDDTVAVATVAVIAAEQSSNIEIAPANFAAGAADSTSQSSSPNSGADSKQKHTSHGSLLRFKDTYLKVSYAPEMAVPALNRARTHPRKYVLNTPFRCLISSRNFFQAIRQLNRKLNEEPPTLSKLNDKELRALLDEAITYKCPKDREGKSTLFKELLQEAEADETEEGRRVISNSRCLPGSNRRRHKRESVSERLTHGGSLQNLAQPLASEFDSSFAYLASNSCHTYGSNRRKNKKYTGPSVSARQREGGSLPSNVNASHNLASLANLDLIFDKKKSFCEERSAYDWTNKEKSKSLDKPSYTKSETREKRVSKGKYGTNEMLESDNPPPEYKSDYMVIDLGDVEVGAISERNVGSTASGIQRPRSLDTENDEGTELKIIEPRKPIHYVTRATFDITQTPVDTTIEFPIRDHKQEKSKMSVNGTEVTGALFQPHNSVKCGIGGASNGSSTSQSKIVPSLCSVMPASWQTQNITMEGPRYTTQHITMKDPSVSGEKKSLDENGNAVQTYNGERKKPRRKHTQEHNVKVYNAENVEGHRNEDIDSLINFIENKESKSKKGKTGNPVRVKTSSGTKPRTREKDTKREQLPSKLKKSNSLEEISKTKLEDLTTEKSPSSSGASSVSSQHEVNIALRRPKQRSTGDATVDSRGDRRSWGTEEGQSIYCNDTGEDYTSRRNSNKKINPEPEHETEFLVVTKKKKSKKQRRSSSGSRAQNLTTSGSYLQNSRGFSNDYRTPLSPELRRKSASSMPPSDKSADSSDLDSVHSLPVTSNTSKHNLSKVATSSGGTPQASYADIARMATINMSHNLTMSAMLNTSSWPSVPPKTFSEPDKVPQDYYPSLDELQHPERKARQQQTQPNHAAASLSLAFEKPLSPTLTKMKNSSDRKKAEAQEEAINKNIQVFKYVQDIEKMHESLTQATDHKEQKNVTSSNYSSNSNETIATNAVTPRYNNNGTTMNYNPVDTDNNPNCTVNNKDSVTLPRANNPRSRRNYVHSNQNVQTQGSHEEQHIKKPASSYHEEAVKKSHNIDTPQSENRVNPTIVPHDCADAQKLKTTKPMQDSQSGEPESSSNKMTGGDSRTARVTKEYQNTAMKHDATKVGVCQSQNSKQDNQHRDEAENKKTKSHNMQPDKDQSQRPSVETQQIKNLTPRPAVILLDETSSDIAKNNNLPTELTFGFEINELLLSEDNGNEETPTIAANPVFSPAVPPLVNKPPPNNFERNPPLFTEKPVRYDKFSNYHMQQPNTHVTPANAHPVTPVHPVMVQPLPYMGYPTRFAPPTYLPPPPPPPPGIVEKFHPPKEDFSMLYVAPEEELNVQMYNHDKIVSFVGLAWDAVMKEMPVTTGRIQFYSGQ</sequence>
<feature type="region of interest" description="Disordered" evidence="1">
    <location>
        <begin position="236"/>
        <end position="270"/>
    </location>
</feature>
<feature type="compositionally biased region" description="Basic and acidic residues" evidence="1">
    <location>
        <begin position="665"/>
        <end position="680"/>
    </location>
</feature>
<feature type="compositionally biased region" description="Basic and acidic residues" evidence="1">
    <location>
        <begin position="715"/>
        <end position="725"/>
    </location>
</feature>
<feature type="region of interest" description="Disordered" evidence="1">
    <location>
        <begin position="986"/>
        <end position="1007"/>
    </location>
</feature>
<evidence type="ECO:0000256" key="1">
    <source>
        <dbReference type="SAM" id="MobiDB-lite"/>
    </source>
</evidence>
<feature type="compositionally biased region" description="Basic and acidic residues" evidence="1">
    <location>
        <begin position="1179"/>
        <end position="1190"/>
    </location>
</feature>
<reference evidence="2 3" key="1">
    <citation type="submission" date="2015-09" db="EMBL/GenBank/DDBJ databases">
        <title>Trachymyrmex zeteki WGS genome.</title>
        <authorList>
            <person name="Nygaard S."/>
            <person name="Hu H."/>
            <person name="Boomsma J."/>
            <person name="Zhang G."/>
        </authorList>
    </citation>
    <scope>NUCLEOTIDE SEQUENCE [LARGE SCALE GENOMIC DNA]</scope>
    <source>
        <strain evidence="2">Tzet28-1</strain>
        <tissue evidence="2">Whole body</tissue>
    </source>
</reference>
<accession>A0A151WYH2</accession>
<gene>
    <name evidence="2" type="ORF">ALC60_08031</name>
</gene>
<feature type="region of interest" description="Disordered" evidence="1">
    <location>
        <begin position="623"/>
        <end position="859"/>
    </location>
</feature>
<feature type="compositionally biased region" description="Polar residues" evidence="1">
    <location>
        <begin position="1029"/>
        <end position="1046"/>
    </location>
</feature>
<feature type="region of interest" description="Disordered" evidence="1">
    <location>
        <begin position="299"/>
        <end position="327"/>
    </location>
</feature>
<dbReference type="EMBL" id="KQ982651">
    <property type="protein sequence ID" value="KYQ52836.1"/>
    <property type="molecule type" value="Genomic_DNA"/>
</dbReference>
<organism evidence="2 3">
    <name type="scientific">Mycetomoellerius zeteki</name>
    <dbReference type="NCBI Taxonomy" id="64791"/>
    <lineage>
        <taxon>Eukaryota</taxon>
        <taxon>Metazoa</taxon>
        <taxon>Ecdysozoa</taxon>
        <taxon>Arthropoda</taxon>
        <taxon>Hexapoda</taxon>
        <taxon>Insecta</taxon>
        <taxon>Pterygota</taxon>
        <taxon>Neoptera</taxon>
        <taxon>Endopterygota</taxon>
        <taxon>Hymenoptera</taxon>
        <taxon>Apocrita</taxon>
        <taxon>Aculeata</taxon>
        <taxon>Formicoidea</taxon>
        <taxon>Formicidae</taxon>
        <taxon>Myrmicinae</taxon>
        <taxon>Mycetomoellerius</taxon>
    </lineage>
</organism>
<feature type="compositionally biased region" description="Basic and acidic residues" evidence="1">
    <location>
        <begin position="986"/>
        <end position="995"/>
    </location>
</feature>
<dbReference type="Proteomes" id="UP000075809">
    <property type="component" value="Unassembled WGS sequence"/>
</dbReference>
<feature type="compositionally biased region" description="Basic and acidic residues" evidence="1">
    <location>
        <begin position="751"/>
        <end position="760"/>
    </location>
</feature>
<feature type="region of interest" description="Disordered" evidence="1">
    <location>
        <begin position="889"/>
        <end position="908"/>
    </location>
</feature>
<feature type="compositionally biased region" description="Basic and acidic residues" evidence="1">
    <location>
        <begin position="951"/>
        <end position="960"/>
    </location>
</feature>
<feature type="region of interest" description="Disordered" evidence="1">
    <location>
        <begin position="104"/>
        <end position="127"/>
    </location>
</feature>
<proteinExistence type="predicted"/>
<feature type="region of interest" description="Disordered" evidence="1">
    <location>
        <begin position="1029"/>
        <end position="1215"/>
    </location>
</feature>
<feature type="region of interest" description="Disordered" evidence="1">
    <location>
        <begin position="1"/>
        <end position="25"/>
    </location>
</feature>
<feature type="compositionally biased region" description="Low complexity" evidence="1">
    <location>
        <begin position="683"/>
        <end position="694"/>
    </location>
</feature>
<feature type="compositionally biased region" description="Basic and acidic residues" evidence="1">
    <location>
        <begin position="1086"/>
        <end position="1096"/>
    </location>
</feature>
<dbReference type="STRING" id="64791.A0A151WYH2"/>
<feature type="compositionally biased region" description="Basic and acidic residues" evidence="1">
    <location>
        <begin position="646"/>
        <end position="657"/>
    </location>
</feature>
<name>A0A151WYH2_9HYME</name>
<feature type="compositionally biased region" description="Polar residues" evidence="1">
    <location>
        <begin position="1204"/>
        <end position="1215"/>
    </location>
</feature>